<proteinExistence type="predicted"/>
<protein>
    <submittedName>
        <fullName evidence="2">F-box/kelch-repeat protein</fullName>
    </submittedName>
</protein>
<keyword evidence="3" id="KW-1185">Reference proteome</keyword>
<evidence type="ECO:0000313" key="3">
    <source>
        <dbReference type="Proteomes" id="UP000634136"/>
    </source>
</evidence>
<sequence>MKRTQPLLLSDVGVLQGKTFVLSLISRDYDSEQTMKALPSILVVLRHLRFILVIGIEEGVFCFYSFRSDHNHVFYLWNPNTFQLSDVIPPYSIGRANLIHFGFGIHRDSREFCIIVMWSYFDSDYNFSTLMSVFYASSCTWHPISKPILQHIQVLEDIIIHIDGTTFWSYWTMDDNLNHNLDIVSYNIASQTLNVVDAPCPDRDHVFCLVNVDGRPGCFTIQQVNDIHKRYILWMKYDILDKNLLWTQHIRIDDVPISFQFYRYFDGSNLAHLKKIYGRTPWPFTMLKLFSYFDTIKFW</sequence>
<evidence type="ECO:0000313" key="2">
    <source>
        <dbReference type="EMBL" id="KAF7835641.1"/>
    </source>
</evidence>
<reference evidence="2" key="1">
    <citation type="submission" date="2020-09" db="EMBL/GenBank/DDBJ databases">
        <title>Genome-Enabled Discovery of Anthraquinone Biosynthesis in Senna tora.</title>
        <authorList>
            <person name="Kang S.-H."/>
            <person name="Pandey R.P."/>
            <person name="Lee C.-M."/>
            <person name="Sim J.-S."/>
            <person name="Jeong J.-T."/>
            <person name="Choi B.-S."/>
            <person name="Jung M."/>
            <person name="Ginzburg D."/>
            <person name="Zhao K."/>
            <person name="Won S.Y."/>
            <person name="Oh T.-J."/>
            <person name="Yu Y."/>
            <person name="Kim N.-H."/>
            <person name="Lee O.R."/>
            <person name="Lee T.-H."/>
            <person name="Bashyal P."/>
            <person name="Kim T.-S."/>
            <person name="Lee W.-H."/>
            <person name="Kawkins C."/>
            <person name="Kim C.-K."/>
            <person name="Kim J.S."/>
            <person name="Ahn B.O."/>
            <person name="Rhee S.Y."/>
            <person name="Sohng J.K."/>
        </authorList>
    </citation>
    <scope>NUCLEOTIDE SEQUENCE</scope>
    <source>
        <tissue evidence="2">Leaf</tissue>
    </source>
</reference>
<dbReference type="AlphaFoldDB" id="A0A834X010"/>
<dbReference type="Proteomes" id="UP000634136">
    <property type="component" value="Unassembled WGS sequence"/>
</dbReference>
<organism evidence="2 3">
    <name type="scientific">Senna tora</name>
    <dbReference type="NCBI Taxonomy" id="362788"/>
    <lineage>
        <taxon>Eukaryota</taxon>
        <taxon>Viridiplantae</taxon>
        <taxon>Streptophyta</taxon>
        <taxon>Embryophyta</taxon>
        <taxon>Tracheophyta</taxon>
        <taxon>Spermatophyta</taxon>
        <taxon>Magnoliopsida</taxon>
        <taxon>eudicotyledons</taxon>
        <taxon>Gunneridae</taxon>
        <taxon>Pentapetalae</taxon>
        <taxon>rosids</taxon>
        <taxon>fabids</taxon>
        <taxon>Fabales</taxon>
        <taxon>Fabaceae</taxon>
        <taxon>Caesalpinioideae</taxon>
        <taxon>Cassia clade</taxon>
        <taxon>Senna</taxon>
    </lineage>
</organism>
<evidence type="ECO:0000259" key="1">
    <source>
        <dbReference type="Pfam" id="PF07734"/>
    </source>
</evidence>
<gene>
    <name evidence="2" type="ORF">G2W53_010500</name>
</gene>
<dbReference type="InterPro" id="IPR006527">
    <property type="entry name" value="F-box-assoc_dom_typ1"/>
</dbReference>
<feature type="domain" description="F-box associated beta-propeller type 1" evidence="1">
    <location>
        <begin position="71"/>
        <end position="263"/>
    </location>
</feature>
<accession>A0A834X010</accession>
<dbReference type="Pfam" id="PF07734">
    <property type="entry name" value="FBA_1"/>
    <property type="match status" value="1"/>
</dbReference>
<comment type="caution">
    <text evidence="2">The sequence shown here is derived from an EMBL/GenBank/DDBJ whole genome shotgun (WGS) entry which is preliminary data.</text>
</comment>
<name>A0A834X010_9FABA</name>
<dbReference type="EMBL" id="JAAIUW010000004">
    <property type="protein sequence ID" value="KAF7835641.1"/>
    <property type="molecule type" value="Genomic_DNA"/>
</dbReference>